<evidence type="ECO:0000256" key="10">
    <source>
        <dbReference type="ARBA" id="ARBA00023049"/>
    </source>
</evidence>
<evidence type="ECO:0000256" key="13">
    <source>
        <dbReference type="ARBA" id="ARBA00023288"/>
    </source>
</evidence>
<dbReference type="GO" id="GO:0005615">
    <property type="term" value="C:extracellular space"/>
    <property type="evidence" value="ECO:0007669"/>
    <property type="project" value="TreeGrafter"/>
</dbReference>
<keyword evidence="13" id="KW-0449">Lipoprotein</keyword>
<dbReference type="Proteomes" id="UP000037510">
    <property type="component" value="Unassembled WGS sequence"/>
</dbReference>
<evidence type="ECO:0000313" key="23">
    <source>
        <dbReference type="Proteomes" id="UP000037510"/>
    </source>
</evidence>
<dbReference type="CDD" id="cd09601">
    <property type="entry name" value="M1_APN-Q_like"/>
    <property type="match status" value="2"/>
</dbReference>
<dbReference type="SUPFAM" id="SSF63737">
    <property type="entry name" value="Leukotriene A4 hydrolase N-terminal domain"/>
    <property type="match status" value="2"/>
</dbReference>
<evidence type="ECO:0000256" key="16">
    <source>
        <dbReference type="PIRSR" id="PIRSR634016-4"/>
    </source>
</evidence>
<name>A0A0L7LCB7_OPEBR</name>
<keyword evidence="6 15" id="KW-0479">Metal-binding</keyword>
<feature type="binding site" evidence="15">
    <location>
        <position position="1351"/>
    </location>
    <ligand>
        <name>Zn(2+)</name>
        <dbReference type="ChEBI" id="CHEBI:29105"/>
        <note>catalytic</note>
    </ligand>
</feature>
<comment type="cofactor">
    <cofactor evidence="15">
        <name>Zn(2+)</name>
        <dbReference type="ChEBI" id="CHEBI:29105"/>
    </cofactor>
    <text evidence="15">Binds 1 zinc ion per subunit.</text>
</comment>
<gene>
    <name evidence="22" type="ORF">OBRU01_04496</name>
</gene>
<feature type="domain" description="ERAP1-like C-terminal" evidence="20">
    <location>
        <begin position="1540"/>
        <end position="1787"/>
    </location>
</feature>
<dbReference type="FunFam" id="2.60.40.1910:FF:000008">
    <property type="entry name" value="Aminopeptidase"/>
    <property type="match status" value="1"/>
</dbReference>
<keyword evidence="9 15" id="KW-0862">Zinc</keyword>
<keyword evidence="8" id="KW-0378">Hydrolase</keyword>
<comment type="subcellular location">
    <subcellularLocation>
        <location evidence="1">Cell membrane</location>
        <topology evidence="1">Lipid-anchor</topology>
        <topology evidence="1">GPI-anchor</topology>
    </subcellularLocation>
</comment>
<keyword evidence="4" id="KW-0336">GPI-anchor</keyword>
<dbReference type="Pfam" id="PF01433">
    <property type="entry name" value="Peptidase_M1"/>
    <property type="match status" value="2"/>
</dbReference>
<evidence type="ECO:0000256" key="11">
    <source>
        <dbReference type="ARBA" id="ARBA00023136"/>
    </source>
</evidence>
<dbReference type="GO" id="GO:0006508">
    <property type="term" value="P:proteolysis"/>
    <property type="evidence" value="ECO:0007669"/>
    <property type="project" value="UniProtKB-KW"/>
</dbReference>
<comment type="similarity">
    <text evidence="2">Belongs to the peptidase M1 family.</text>
</comment>
<evidence type="ECO:0000256" key="2">
    <source>
        <dbReference type="ARBA" id="ARBA00010136"/>
    </source>
</evidence>
<feature type="region of interest" description="Disordered" evidence="17">
    <location>
        <begin position="1843"/>
        <end position="1882"/>
    </location>
</feature>
<keyword evidence="7 18" id="KW-0732">Signal</keyword>
<dbReference type="Pfam" id="PF17900">
    <property type="entry name" value="Peptidase_M1_N"/>
    <property type="match status" value="2"/>
</dbReference>
<evidence type="ECO:0000256" key="8">
    <source>
        <dbReference type="ARBA" id="ARBA00022801"/>
    </source>
</evidence>
<keyword evidence="5" id="KW-0645">Protease</keyword>
<dbReference type="InterPro" id="IPR014782">
    <property type="entry name" value="Peptidase_M1_dom"/>
</dbReference>
<evidence type="ECO:0000256" key="15">
    <source>
        <dbReference type="PIRSR" id="PIRSR634016-3"/>
    </source>
</evidence>
<evidence type="ECO:0000256" key="4">
    <source>
        <dbReference type="ARBA" id="ARBA00022622"/>
    </source>
</evidence>
<feature type="compositionally biased region" description="Acidic residues" evidence="17">
    <location>
        <begin position="1859"/>
        <end position="1881"/>
    </location>
</feature>
<dbReference type="PANTHER" id="PTHR11533:SF301">
    <property type="entry name" value="AMINOPEPTIDASE"/>
    <property type="match status" value="1"/>
</dbReference>
<evidence type="ECO:0000259" key="19">
    <source>
        <dbReference type="Pfam" id="PF01433"/>
    </source>
</evidence>
<organism evidence="22 23">
    <name type="scientific">Operophtera brumata</name>
    <name type="common">Winter moth</name>
    <name type="synonym">Phalaena brumata</name>
    <dbReference type="NCBI Taxonomy" id="104452"/>
    <lineage>
        <taxon>Eukaryota</taxon>
        <taxon>Metazoa</taxon>
        <taxon>Ecdysozoa</taxon>
        <taxon>Arthropoda</taxon>
        <taxon>Hexapoda</taxon>
        <taxon>Insecta</taxon>
        <taxon>Pterygota</taxon>
        <taxon>Neoptera</taxon>
        <taxon>Endopterygota</taxon>
        <taxon>Lepidoptera</taxon>
        <taxon>Glossata</taxon>
        <taxon>Ditrysia</taxon>
        <taxon>Geometroidea</taxon>
        <taxon>Geometridae</taxon>
        <taxon>Larentiinae</taxon>
        <taxon>Operophtera</taxon>
    </lineage>
</organism>
<evidence type="ECO:0000256" key="17">
    <source>
        <dbReference type="SAM" id="MobiDB-lite"/>
    </source>
</evidence>
<evidence type="ECO:0000256" key="14">
    <source>
        <dbReference type="PIRSR" id="PIRSR634016-1"/>
    </source>
</evidence>
<feature type="domain" description="Peptidase M1 membrane alanine aminopeptidase" evidence="19">
    <location>
        <begin position="1272"/>
        <end position="1482"/>
    </location>
</feature>
<dbReference type="FunFam" id="1.10.390.10:FF:000019">
    <property type="entry name" value="Aminopeptidase"/>
    <property type="match status" value="2"/>
</dbReference>
<dbReference type="InterPro" id="IPR045357">
    <property type="entry name" value="Aminopeptidase_N-like_N"/>
</dbReference>
<dbReference type="Gene3D" id="1.25.50.20">
    <property type="match status" value="2"/>
</dbReference>
<sequence length="1904" mass="214409">MATMKLVVLAAVCICAHAFPQEPTGPVTRNTIFADERFEGEIFENLEAMEQFELSRNTDASSFYRLPNTTRPTHYDITWQIAFPARQMSGATSITLSATRADVNEIVLHADQMTIGTVTLLQGTQIIQTLAPILEEEAQFLRVPLASGSLAYDDTNPIYYTLTINFNAPLRTDMYGIYESWYRNDPSNINEPVSWMASTQFQATAARYAFPCYDEPSFKATFDIVIRRPTAFKSWACTRLNTTRESIFTGYQEDVFGRTPIMSTYLLAIIVAEYETKPHYSESNQMMYEVIARPGAMNDSQGDYAFDVGMLLLDEMSNHTALDFYEVDPNIKMTQAAIPDFSAGAMENWGLLTYREAYLMYDEANTNSYFKQLIAYILSHEIAHMWFGNLVTCDWWDVLWLNEGFARYYQYFLTDWVEDYMGLETRFITEQIHTSLLSDSANNPHPLSTSSIGSPAAVSSMFSTLTYNKGAAVIRMTEHLLGFDVHREGLRNYLVNKAFQTALPGDLFEALQNAAVSNGAISAYGSNFNVNDYYKSWTEQAGHPVLNVQVNHQTGDMTIYQRRFNINTGYSINNNNNYIVPVTFATASNPDFEDTKPTHIIRNAVTTISRGSIGDEWVVFNKQQTGFYRVNYDDYTWDLIVIALRGENRTQIHQYNRAQIVNDVFQFARSGLMSYTRAFNILSFLEFETEYAPWVAAITGFTWIRNRLAGTPYLAELELTYYPLPNEDFMASYLRYQLAPTLCIIDAPGCRTAATNQFRALVDQNTPNQYYPALVSLCHAGASIFPYLHRVPVDSRNWVYCNGLRQGSVADFTYLWNRFQSHNVYTEKIQILMVLGCTPHQAALDVFLNGIVTPNNIVRQQDYTTAFSGAVNGNEGNTQIVFHFGSAATPLSYVSARLRTEAEITAFQTWADNSAAVLGNAYQTVYNGASNSIANMDWVVDVQGDLGNYFENGDQQLQLSSPAPVPEVQISTVPPPALSEPVIRSLHLLVGLALFQGILTFSPIPEMQDLENEWVAFNERLDDPNFRLPGTTTPRHYQVSLIPYINVVPNPNARFTFDGLVRIIMSATETGVTEIVLHCNDLTINTLTVTYNNTAGNIVDITAPNQQFECDPTTSFLRVNTIEALNIDQEYIIESTFAGNLQTNMRGFYRSWYRDSTNATNGIRWMATTQFQPGHARQAFPCYDEPGFKAFFDISISRESTFSPSISNMPIAETSAVVNGRVTETFHTTPLTSTYLLAFIVSHYEVATTNNDPARPFQIYARDNIGNHGDWSNDVGQRLLSTMEAYTGIPYYEMAPYMNMKQAAIPDFSAGAMENWGLLTYREALILYDPLNSNHFYKQRVANIVSHEIAHMWFGNLVTCAWWDNLWLNEGFARFYQYYLTAMVEPTLGFETRFIVEQLQVAMISDSVDTAHALTNPSVSDPVSVSAHFSTITYARGAAVLRMTQHLLGDATFQKALRNYLKDREYNVAEPEHLFKAFDDAAIEDSALTAYNGITIDKYFKTWSEKAGHPLLTVVHYGLDWSNWVFSYEDSLFYLILTFSGFYRVNYDVTNWNLLTRALRTNKNAIHEYNRAQIVDDLFAFARATVLPYSRVFNILSYLAYEDDYAPWIAAITGFNFAIRRLAHDDAQRQELEKLIIDLSEAVVQRLGFSEPIDEDYMTSLQRMYVMSFLCDVGHEGCIAAARENFATWKAANMRPWVYCAGLRAGDATDFDFFWDKYLEEDLAGEQVVLIQAAGCTSDTDSLGRFWEAITAGDDNVIIRGQDLTTALSSAITANEENTMKSFRWLQVTAWLNQIRETLGESLYQTGLNAIATARGNIAWYQQRAPEFAAYFETGYVEQEIEPVEGGEGDGGDGGSGEGGEEGSGDGEGGETEGGETEAETDSANIAALSVITLIATLSINFLA</sequence>
<keyword evidence="3" id="KW-1003">Cell membrane</keyword>
<evidence type="ECO:0000256" key="5">
    <source>
        <dbReference type="ARBA" id="ARBA00022670"/>
    </source>
</evidence>
<keyword evidence="12" id="KW-0325">Glycoprotein</keyword>
<dbReference type="InterPro" id="IPR001930">
    <property type="entry name" value="Peptidase_M1"/>
</dbReference>
<feature type="signal peptide" evidence="18">
    <location>
        <begin position="1"/>
        <end position="18"/>
    </location>
</feature>
<keyword evidence="10" id="KW-0482">Metalloprotease</keyword>
<dbReference type="EMBL" id="JTDY01001695">
    <property type="protein sequence ID" value="KOB73138.1"/>
    <property type="molecule type" value="Genomic_DNA"/>
</dbReference>
<evidence type="ECO:0000256" key="3">
    <source>
        <dbReference type="ARBA" id="ARBA00022475"/>
    </source>
</evidence>
<dbReference type="GO" id="GO:0008270">
    <property type="term" value="F:zinc ion binding"/>
    <property type="evidence" value="ECO:0007669"/>
    <property type="project" value="InterPro"/>
</dbReference>
<dbReference type="STRING" id="104452.A0A0L7LCB7"/>
<dbReference type="FunFam" id="2.60.40.1730:FF:000013">
    <property type="entry name" value="Aminopeptidase"/>
    <property type="match status" value="1"/>
</dbReference>
<evidence type="ECO:0000259" key="21">
    <source>
        <dbReference type="Pfam" id="PF17900"/>
    </source>
</evidence>
<dbReference type="InterPro" id="IPR027268">
    <property type="entry name" value="Peptidase_M4/M1_CTD_sf"/>
</dbReference>
<dbReference type="InterPro" id="IPR024571">
    <property type="entry name" value="ERAP1-like_C_dom"/>
</dbReference>
<evidence type="ECO:0000256" key="1">
    <source>
        <dbReference type="ARBA" id="ARBA00004609"/>
    </source>
</evidence>
<keyword evidence="23" id="KW-1185">Reference proteome</keyword>
<accession>A0A0L7LCB7</accession>
<evidence type="ECO:0000256" key="7">
    <source>
        <dbReference type="ARBA" id="ARBA00022729"/>
    </source>
</evidence>
<evidence type="ECO:0000256" key="12">
    <source>
        <dbReference type="ARBA" id="ARBA00023180"/>
    </source>
</evidence>
<evidence type="ECO:0000256" key="9">
    <source>
        <dbReference type="ARBA" id="ARBA00022833"/>
    </source>
</evidence>
<dbReference type="Gene3D" id="2.60.40.1910">
    <property type="match status" value="1"/>
</dbReference>
<dbReference type="GO" id="GO:0070006">
    <property type="term" value="F:metalloaminopeptidase activity"/>
    <property type="evidence" value="ECO:0007669"/>
    <property type="project" value="TreeGrafter"/>
</dbReference>
<keyword evidence="22" id="KW-0031">Aminopeptidase</keyword>
<feature type="domain" description="ERAP1-like C-terminal" evidence="20">
    <location>
        <begin position="617"/>
        <end position="878"/>
    </location>
</feature>
<feature type="binding site" evidence="15">
    <location>
        <position position="1370"/>
    </location>
    <ligand>
        <name>Zn(2+)</name>
        <dbReference type="ChEBI" id="CHEBI:29105"/>
        <note>catalytic</note>
    </ligand>
</feature>
<feature type="domain" description="Aminopeptidase N-like N-terminal" evidence="21">
    <location>
        <begin position="1034"/>
        <end position="1236"/>
    </location>
</feature>
<keyword evidence="11" id="KW-0472">Membrane</keyword>
<dbReference type="PRINTS" id="PR00756">
    <property type="entry name" value="ALADIPTASE"/>
</dbReference>
<evidence type="ECO:0000256" key="6">
    <source>
        <dbReference type="ARBA" id="ARBA00022723"/>
    </source>
</evidence>
<dbReference type="InterPro" id="IPR042097">
    <property type="entry name" value="Aminopeptidase_N-like_N_sf"/>
</dbReference>
<feature type="domain" description="Aminopeptidase N-like N-terminal" evidence="21">
    <location>
        <begin position="72"/>
        <end position="266"/>
    </location>
</feature>
<dbReference type="Gene3D" id="1.10.390.10">
    <property type="entry name" value="Neutral Protease Domain 2"/>
    <property type="match status" value="2"/>
</dbReference>
<dbReference type="SUPFAM" id="SSF55486">
    <property type="entry name" value="Metalloproteases ('zincins'), catalytic domain"/>
    <property type="match status" value="2"/>
</dbReference>
<dbReference type="Pfam" id="PF11838">
    <property type="entry name" value="ERAP1_C"/>
    <property type="match status" value="2"/>
</dbReference>
<dbReference type="Gene3D" id="2.60.40.1730">
    <property type="entry name" value="tricorn interacting facor f3 domain"/>
    <property type="match status" value="2"/>
</dbReference>
<feature type="active site" description="Proton acceptor" evidence="14">
    <location>
        <position position="1348"/>
    </location>
</feature>
<dbReference type="InterPro" id="IPR050344">
    <property type="entry name" value="Peptidase_M1_aminopeptidases"/>
</dbReference>
<dbReference type="GO" id="GO:0005886">
    <property type="term" value="C:plasma membrane"/>
    <property type="evidence" value="ECO:0007669"/>
    <property type="project" value="UniProtKB-SubCell"/>
</dbReference>
<feature type="site" description="Transition state stabilizer" evidence="16">
    <location>
        <position position="1434"/>
    </location>
</feature>
<protein>
    <submittedName>
        <fullName evidence="22">Aminopeptidase N3</fullName>
    </submittedName>
</protein>
<dbReference type="GO" id="GO:0043171">
    <property type="term" value="P:peptide catabolic process"/>
    <property type="evidence" value="ECO:0007669"/>
    <property type="project" value="TreeGrafter"/>
</dbReference>
<feature type="binding site" evidence="15">
    <location>
        <position position="1347"/>
    </location>
    <ligand>
        <name>Zn(2+)</name>
        <dbReference type="ChEBI" id="CHEBI:29105"/>
        <note>catalytic</note>
    </ligand>
</feature>
<comment type="caution">
    <text evidence="22">The sequence shown here is derived from an EMBL/GenBank/DDBJ whole genome shotgun (WGS) entry which is preliminary data.</text>
</comment>
<dbReference type="InterPro" id="IPR034016">
    <property type="entry name" value="M1_APN-typ"/>
</dbReference>
<reference evidence="22 23" key="1">
    <citation type="journal article" date="2015" name="Genome Biol. Evol.">
        <title>The genome of winter moth (Operophtera brumata) provides a genomic perspective on sexual dimorphism and phenology.</title>
        <authorList>
            <person name="Derks M.F."/>
            <person name="Smit S."/>
            <person name="Salis L."/>
            <person name="Schijlen E."/>
            <person name="Bossers A."/>
            <person name="Mateman C."/>
            <person name="Pijl A.S."/>
            <person name="de Ridder D."/>
            <person name="Groenen M.A."/>
            <person name="Visser M.E."/>
            <person name="Megens H.J."/>
        </authorList>
    </citation>
    <scope>NUCLEOTIDE SEQUENCE [LARGE SCALE GENOMIC DNA]</scope>
    <source>
        <strain evidence="22">WM2013NL</strain>
        <tissue evidence="22">Head and thorax</tissue>
    </source>
</reference>
<proteinExistence type="inferred from homology"/>
<evidence type="ECO:0000256" key="18">
    <source>
        <dbReference type="SAM" id="SignalP"/>
    </source>
</evidence>
<feature type="domain" description="Peptidase M1 membrane alanine aminopeptidase" evidence="19">
    <location>
        <begin position="305"/>
        <end position="516"/>
    </location>
</feature>
<dbReference type="GO" id="GO:0005737">
    <property type="term" value="C:cytoplasm"/>
    <property type="evidence" value="ECO:0007669"/>
    <property type="project" value="TreeGrafter"/>
</dbReference>
<evidence type="ECO:0000259" key="20">
    <source>
        <dbReference type="Pfam" id="PF11838"/>
    </source>
</evidence>
<dbReference type="GO" id="GO:0042277">
    <property type="term" value="F:peptide binding"/>
    <property type="evidence" value="ECO:0007669"/>
    <property type="project" value="TreeGrafter"/>
</dbReference>
<evidence type="ECO:0000313" key="22">
    <source>
        <dbReference type="EMBL" id="KOB73138.1"/>
    </source>
</evidence>
<feature type="chain" id="PRO_5005573257" evidence="18">
    <location>
        <begin position="19"/>
        <end position="1904"/>
    </location>
</feature>
<dbReference type="PANTHER" id="PTHR11533">
    <property type="entry name" value="PROTEASE M1 ZINC METALLOPROTEASE"/>
    <property type="match status" value="1"/>
</dbReference>
<dbReference type="GO" id="GO:0098552">
    <property type="term" value="C:side of membrane"/>
    <property type="evidence" value="ECO:0007669"/>
    <property type="project" value="UniProtKB-KW"/>
</dbReference>